<dbReference type="AlphaFoldDB" id="A0A645FU05"/>
<gene>
    <name evidence="1" type="ORF">SDC9_165303</name>
</gene>
<reference evidence="1" key="1">
    <citation type="submission" date="2019-08" db="EMBL/GenBank/DDBJ databases">
        <authorList>
            <person name="Kucharzyk K."/>
            <person name="Murdoch R.W."/>
            <person name="Higgins S."/>
            <person name="Loffler F."/>
        </authorList>
    </citation>
    <scope>NUCLEOTIDE SEQUENCE</scope>
</reference>
<dbReference type="EMBL" id="VSSQ01065199">
    <property type="protein sequence ID" value="MPN17945.1"/>
    <property type="molecule type" value="Genomic_DNA"/>
</dbReference>
<organism evidence="1">
    <name type="scientific">bioreactor metagenome</name>
    <dbReference type="NCBI Taxonomy" id="1076179"/>
    <lineage>
        <taxon>unclassified sequences</taxon>
        <taxon>metagenomes</taxon>
        <taxon>ecological metagenomes</taxon>
    </lineage>
</organism>
<sequence>MKPVGEYPAVSRFAGVYISIKSAEFLSQLTYDVVIFTMNSCRRFAPGTVPLIPADVHGEHIEQN</sequence>
<accession>A0A645FU05</accession>
<comment type="caution">
    <text evidence="1">The sequence shown here is derived from an EMBL/GenBank/DDBJ whole genome shotgun (WGS) entry which is preliminary data.</text>
</comment>
<proteinExistence type="predicted"/>
<protein>
    <submittedName>
        <fullName evidence="1">Uncharacterized protein</fullName>
    </submittedName>
</protein>
<evidence type="ECO:0000313" key="1">
    <source>
        <dbReference type="EMBL" id="MPN17945.1"/>
    </source>
</evidence>
<name>A0A645FU05_9ZZZZ</name>